<comment type="caution">
    <text evidence="10">The sequence shown here is derived from an EMBL/GenBank/DDBJ whole genome shotgun (WGS) entry which is preliminary data.</text>
</comment>
<evidence type="ECO:0000256" key="4">
    <source>
        <dbReference type="ARBA" id="ARBA00022475"/>
    </source>
</evidence>
<feature type="transmembrane region" description="Helical" evidence="9">
    <location>
        <begin position="322"/>
        <end position="343"/>
    </location>
</feature>
<protein>
    <recommendedName>
        <fullName evidence="3">Arginine/agmatine antiporter</fullName>
    </recommendedName>
</protein>
<dbReference type="AlphaFoldDB" id="A0A919AK67"/>
<evidence type="ECO:0000256" key="3">
    <source>
        <dbReference type="ARBA" id="ARBA00021069"/>
    </source>
</evidence>
<keyword evidence="7 9" id="KW-0472">Membrane</keyword>
<dbReference type="Pfam" id="PF13520">
    <property type="entry name" value="AA_permease_2"/>
    <property type="match status" value="1"/>
</dbReference>
<feature type="transmembrane region" description="Helical" evidence="9">
    <location>
        <begin position="388"/>
        <end position="405"/>
    </location>
</feature>
<dbReference type="EMBL" id="BNCI01000001">
    <property type="protein sequence ID" value="GHF12117.1"/>
    <property type="molecule type" value="Genomic_DNA"/>
</dbReference>
<accession>A0A919AK67</accession>
<dbReference type="RefSeq" id="WP_191249749.1">
    <property type="nucleotide sequence ID" value="NZ_BNCI01000001.1"/>
</dbReference>
<proteinExistence type="inferred from homology"/>
<dbReference type="GO" id="GO:0022857">
    <property type="term" value="F:transmembrane transporter activity"/>
    <property type="evidence" value="ECO:0007669"/>
    <property type="project" value="InterPro"/>
</dbReference>
<comment type="similarity">
    <text evidence="2">Belongs to the amino acid-polyamine-organocation (APC) superfamily. Basic amino acid/polyamine antiporter (APA) (TC 2.A.3.2) family.</text>
</comment>
<evidence type="ECO:0000256" key="5">
    <source>
        <dbReference type="ARBA" id="ARBA00022692"/>
    </source>
</evidence>
<dbReference type="InterPro" id="IPR002293">
    <property type="entry name" value="AA/rel_permease1"/>
</dbReference>
<feature type="transmembrane region" description="Helical" evidence="9">
    <location>
        <begin position="12"/>
        <end position="31"/>
    </location>
</feature>
<evidence type="ECO:0000256" key="1">
    <source>
        <dbReference type="ARBA" id="ARBA00004651"/>
    </source>
</evidence>
<organism evidence="10 11">
    <name type="scientific">Kordiimonas sediminis</name>
    <dbReference type="NCBI Taxonomy" id="1735581"/>
    <lineage>
        <taxon>Bacteria</taxon>
        <taxon>Pseudomonadati</taxon>
        <taxon>Pseudomonadota</taxon>
        <taxon>Alphaproteobacteria</taxon>
        <taxon>Kordiimonadales</taxon>
        <taxon>Kordiimonadaceae</taxon>
        <taxon>Kordiimonas</taxon>
    </lineage>
</organism>
<dbReference type="InterPro" id="IPR050367">
    <property type="entry name" value="APC_superfamily"/>
</dbReference>
<dbReference type="Gene3D" id="1.20.1740.10">
    <property type="entry name" value="Amino acid/polyamine transporter I"/>
    <property type="match status" value="1"/>
</dbReference>
<feature type="transmembrane region" description="Helical" evidence="9">
    <location>
        <begin position="150"/>
        <end position="174"/>
    </location>
</feature>
<feature type="transmembrane region" description="Helical" evidence="9">
    <location>
        <begin position="262"/>
        <end position="284"/>
    </location>
</feature>
<reference evidence="10" key="1">
    <citation type="journal article" date="2014" name="Int. J. Syst. Evol. Microbiol.">
        <title>Complete genome sequence of Corynebacterium casei LMG S-19264T (=DSM 44701T), isolated from a smear-ripened cheese.</title>
        <authorList>
            <consortium name="US DOE Joint Genome Institute (JGI-PGF)"/>
            <person name="Walter F."/>
            <person name="Albersmeier A."/>
            <person name="Kalinowski J."/>
            <person name="Ruckert C."/>
        </authorList>
    </citation>
    <scope>NUCLEOTIDE SEQUENCE</scope>
    <source>
        <strain evidence="10">KCTC 42590</strain>
    </source>
</reference>
<dbReference type="Proteomes" id="UP000630923">
    <property type="component" value="Unassembled WGS sequence"/>
</dbReference>
<keyword evidence="4" id="KW-1003">Cell membrane</keyword>
<dbReference type="PANTHER" id="PTHR42770">
    <property type="entry name" value="AMINO ACID TRANSPORTER-RELATED"/>
    <property type="match status" value="1"/>
</dbReference>
<feature type="transmembrane region" description="Helical" evidence="9">
    <location>
        <begin position="349"/>
        <end position="376"/>
    </location>
</feature>
<evidence type="ECO:0000256" key="8">
    <source>
        <dbReference type="ARBA" id="ARBA00045636"/>
    </source>
</evidence>
<evidence type="ECO:0000313" key="11">
    <source>
        <dbReference type="Proteomes" id="UP000630923"/>
    </source>
</evidence>
<feature type="transmembrane region" description="Helical" evidence="9">
    <location>
        <begin position="124"/>
        <end position="144"/>
    </location>
</feature>
<feature type="transmembrane region" description="Helical" evidence="9">
    <location>
        <begin position="227"/>
        <end position="250"/>
    </location>
</feature>
<gene>
    <name evidence="10" type="ORF">GCM10017044_02530</name>
</gene>
<sequence length="437" mass="45720">MENSSAKKAIGFWGGWGLVVGGTIGSGIFMLPSVMAPYGLLGMGGWILCGIGALLLSLMLADLSSRLPKIGGPYAYARAGFGDFIGFWVGWGYWISLWSALAAIAIACVGYLGFFIPVLSSDPFAGLIATLAIVWGLTFLNLWSVEGASLLQLLTTILKILPLLLIAVMGFSMGSVDNMPDFNPSGGSYVSVLATSVTLLMWAFVGLEGGTVPADDMEGPDKTIPKILIAGTLTVLGVYLVSFVGVMLLMPAEDLAASSSPFADAGLIALGPVGAAIIAVGAIVSTFGATNAQVLFSGQIVRAMALDGLFPKKAGALSSRGTPVYALLISATLASILAAMNYTKGLVDAFVFMALLSTLTTLIPLAFAAVADLRLLQEEGSSRKRFRAGMVALLAFFYSLLVIYGAGEETVFYGFLLLMSAMPVYVLVKKKSKVQYE</sequence>
<keyword evidence="6 9" id="KW-1133">Transmembrane helix</keyword>
<feature type="transmembrane region" description="Helical" evidence="9">
    <location>
        <begin position="186"/>
        <end position="207"/>
    </location>
</feature>
<evidence type="ECO:0000313" key="10">
    <source>
        <dbReference type="EMBL" id="GHF12117.1"/>
    </source>
</evidence>
<feature type="transmembrane region" description="Helical" evidence="9">
    <location>
        <begin position="411"/>
        <end position="428"/>
    </location>
</feature>
<name>A0A919AK67_9PROT</name>
<reference evidence="10" key="2">
    <citation type="submission" date="2020-09" db="EMBL/GenBank/DDBJ databases">
        <authorList>
            <person name="Sun Q."/>
            <person name="Kim S."/>
        </authorList>
    </citation>
    <scope>NUCLEOTIDE SEQUENCE</scope>
    <source>
        <strain evidence="10">KCTC 42590</strain>
    </source>
</reference>
<feature type="transmembrane region" description="Helical" evidence="9">
    <location>
        <begin position="100"/>
        <end position="119"/>
    </location>
</feature>
<dbReference type="PANTHER" id="PTHR42770:SF18">
    <property type="entry name" value="ARGININE_AGMATINE ANTIPORTER"/>
    <property type="match status" value="1"/>
</dbReference>
<comment type="function">
    <text evidence="8">Major component of the acid-resistance (AR) system allowing enteric pathogens to survive the acidic environment in the stomach. Exchanges extracellular arginine for its intracellular decarboxylation product agmatine (Agm) thereby expelling intracellular protons. Probably undergoes several conformational states in order to translocate the substrate across the membrane; keeps the substrate accessible to only 1 side of the membrane at a time by opening and closing 3 membrane-internal gates.</text>
</comment>
<keyword evidence="5 9" id="KW-0812">Transmembrane</keyword>
<keyword evidence="11" id="KW-1185">Reference proteome</keyword>
<dbReference type="PIRSF" id="PIRSF006060">
    <property type="entry name" value="AA_transporter"/>
    <property type="match status" value="1"/>
</dbReference>
<evidence type="ECO:0000256" key="7">
    <source>
        <dbReference type="ARBA" id="ARBA00023136"/>
    </source>
</evidence>
<evidence type="ECO:0000256" key="2">
    <source>
        <dbReference type="ARBA" id="ARBA00008220"/>
    </source>
</evidence>
<feature type="transmembrane region" description="Helical" evidence="9">
    <location>
        <begin position="43"/>
        <end position="63"/>
    </location>
</feature>
<feature type="transmembrane region" description="Helical" evidence="9">
    <location>
        <begin position="75"/>
        <end position="94"/>
    </location>
</feature>
<evidence type="ECO:0000256" key="9">
    <source>
        <dbReference type="SAM" id="Phobius"/>
    </source>
</evidence>
<dbReference type="GO" id="GO:0005886">
    <property type="term" value="C:plasma membrane"/>
    <property type="evidence" value="ECO:0007669"/>
    <property type="project" value="UniProtKB-SubCell"/>
</dbReference>
<evidence type="ECO:0000256" key="6">
    <source>
        <dbReference type="ARBA" id="ARBA00022989"/>
    </source>
</evidence>
<comment type="subcellular location">
    <subcellularLocation>
        <location evidence="1">Cell membrane</location>
        <topology evidence="1">Multi-pass membrane protein</topology>
    </subcellularLocation>
</comment>